<accession>A0A934R453</accession>
<dbReference type="PANTHER" id="PTHR34219">
    <property type="entry name" value="IRON-REGULATED INNER MEMBRANE PROTEIN-RELATED"/>
    <property type="match status" value="1"/>
</dbReference>
<feature type="transmembrane region" description="Helical" evidence="1">
    <location>
        <begin position="328"/>
        <end position="349"/>
    </location>
</feature>
<evidence type="ECO:0000256" key="1">
    <source>
        <dbReference type="SAM" id="Phobius"/>
    </source>
</evidence>
<comment type="caution">
    <text evidence="2">The sequence shown here is derived from an EMBL/GenBank/DDBJ whole genome shotgun (WGS) entry which is preliminary data.</text>
</comment>
<protein>
    <submittedName>
        <fullName evidence="2">PepSY domain-containing protein</fullName>
    </submittedName>
</protein>
<dbReference type="EMBL" id="JAENIK010000011">
    <property type="protein sequence ID" value="MBK1815941.1"/>
    <property type="molecule type" value="Genomic_DNA"/>
</dbReference>
<name>A0A934R453_9BACT</name>
<dbReference type="RefSeq" id="WP_200350901.1">
    <property type="nucleotide sequence ID" value="NZ_BAABHZ010000006.1"/>
</dbReference>
<keyword evidence="1" id="KW-1133">Transmembrane helix</keyword>
<dbReference type="AlphaFoldDB" id="A0A934R453"/>
<feature type="transmembrane region" description="Helical" evidence="1">
    <location>
        <begin position="140"/>
        <end position="163"/>
    </location>
</feature>
<proteinExistence type="predicted"/>
<keyword evidence="3" id="KW-1185">Reference proteome</keyword>
<keyword evidence="1" id="KW-0472">Membrane</keyword>
<reference evidence="2" key="1">
    <citation type="submission" date="2021-01" db="EMBL/GenBank/DDBJ databases">
        <title>Modified the classification status of verrucomicrobia.</title>
        <authorList>
            <person name="Feng X."/>
        </authorList>
    </citation>
    <scope>NUCLEOTIDE SEQUENCE</scope>
    <source>
        <strain evidence="2">JCM 18052</strain>
    </source>
</reference>
<dbReference type="InterPro" id="IPR005625">
    <property type="entry name" value="PepSY-ass_TM"/>
</dbReference>
<feature type="transmembrane region" description="Helical" evidence="1">
    <location>
        <begin position="183"/>
        <end position="205"/>
    </location>
</feature>
<evidence type="ECO:0000313" key="3">
    <source>
        <dbReference type="Proteomes" id="UP000600139"/>
    </source>
</evidence>
<evidence type="ECO:0000313" key="2">
    <source>
        <dbReference type="EMBL" id="MBK1815941.1"/>
    </source>
</evidence>
<dbReference type="PANTHER" id="PTHR34219:SF8">
    <property type="entry name" value="PEPSY DOMAIN-CONTAINING PROTEIN"/>
    <property type="match status" value="1"/>
</dbReference>
<feature type="transmembrane region" description="Helical" evidence="1">
    <location>
        <begin position="12"/>
        <end position="32"/>
    </location>
</feature>
<sequence>MKRRIYQLHSWLGLIAGLGLLVVGLTGSVLVFKEEIDRMIAPELVVIQDTSKPRLDHDRFLAKLQGELPDYKVAGWGKGPGPGSADAVYAIKVGENEGKMMYVDPTTGLPKNRDIDSNVTVSDWLLKLHYSFFADHAGELVVGIFGVMFCLLGITGVIIYRNFWKTLFQLRWKKSARMFFSDLHKMVGISSTVFNLILGITGAWWNLSHLIGHLIVQAPEPVVKTVERQWADNVSIEKLVADAKTRIPGYKANWISLPQEKNGDIMMFGSIENQSTLRSLYGSIIVFDGGTGALKSATPASEAGVGAQILDSFRPLHYGNFGGLPVKILWSLGGLAPAILALSGTFLWWKRKFR</sequence>
<organism evidence="2 3">
    <name type="scientific">Luteolibacter yonseiensis</name>
    <dbReference type="NCBI Taxonomy" id="1144680"/>
    <lineage>
        <taxon>Bacteria</taxon>
        <taxon>Pseudomonadati</taxon>
        <taxon>Verrucomicrobiota</taxon>
        <taxon>Verrucomicrobiia</taxon>
        <taxon>Verrucomicrobiales</taxon>
        <taxon>Verrucomicrobiaceae</taxon>
        <taxon>Luteolibacter</taxon>
    </lineage>
</organism>
<dbReference type="Pfam" id="PF03929">
    <property type="entry name" value="PepSY_TM"/>
    <property type="match status" value="1"/>
</dbReference>
<gene>
    <name evidence="2" type="ORF">JIN84_09945</name>
</gene>
<keyword evidence="1" id="KW-0812">Transmembrane</keyword>
<dbReference type="Proteomes" id="UP000600139">
    <property type="component" value="Unassembled WGS sequence"/>
</dbReference>